<dbReference type="GO" id="GO:0008170">
    <property type="term" value="F:N-methyltransferase activity"/>
    <property type="evidence" value="ECO:0007669"/>
    <property type="project" value="InterPro"/>
</dbReference>
<evidence type="ECO:0000313" key="2">
    <source>
        <dbReference type="EMBL" id="RLP69040.1"/>
    </source>
</evidence>
<keyword evidence="2" id="KW-0489">Methyltransferase</keyword>
<organism evidence="2 3">
    <name type="scientific">Mycetocola manganoxydans</name>
    <dbReference type="NCBI Taxonomy" id="699879"/>
    <lineage>
        <taxon>Bacteria</taxon>
        <taxon>Bacillati</taxon>
        <taxon>Actinomycetota</taxon>
        <taxon>Actinomycetes</taxon>
        <taxon>Micrococcales</taxon>
        <taxon>Microbacteriaceae</taxon>
        <taxon>Mycetocola</taxon>
    </lineage>
</organism>
<dbReference type="EMBL" id="RCUV01000017">
    <property type="protein sequence ID" value="RLP69040.1"/>
    <property type="molecule type" value="Genomic_DNA"/>
</dbReference>
<dbReference type="Pfam" id="PF02384">
    <property type="entry name" value="N6_Mtase"/>
    <property type="match status" value="1"/>
</dbReference>
<dbReference type="Gene3D" id="3.40.50.150">
    <property type="entry name" value="Vaccinia Virus protein VP39"/>
    <property type="match status" value="1"/>
</dbReference>
<dbReference type="GO" id="GO:0032259">
    <property type="term" value="P:methylation"/>
    <property type="evidence" value="ECO:0007669"/>
    <property type="project" value="UniProtKB-KW"/>
</dbReference>
<evidence type="ECO:0000313" key="3">
    <source>
        <dbReference type="Proteomes" id="UP000270299"/>
    </source>
</evidence>
<reference evidence="2 3" key="1">
    <citation type="submission" date="2018-10" db="EMBL/GenBank/DDBJ databases">
        <authorList>
            <person name="Li J."/>
        </authorList>
    </citation>
    <scope>NUCLEOTIDE SEQUENCE [LARGE SCALE GENOMIC DNA]</scope>
    <source>
        <strain evidence="2 3">CCTCC AB209002</strain>
    </source>
</reference>
<dbReference type="GO" id="GO:0003677">
    <property type="term" value="F:DNA binding"/>
    <property type="evidence" value="ECO:0007669"/>
    <property type="project" value="InterPro"/>
</dbReference>
<dbReference type="Proteomes" id="UP000270299">
    <property type="component" value="Unassembled WGS sequence"/>
</dbReference>
<evidence type="ECO:0000259" key="1">
    <source>
        <dbReference type="Pfam" id="PF02384"/>
    </source>
</evidence>
<comment type="caution">
    <text evidence="2">The sequence shown here is derived from an EMBL/GenBank/DDBJ whole genome shotgun (WGS) entry which is preliminary data.</text>
</comment>
<name>A0A3L6ZMB2_9MICO</name>
<keyword evidence="2" id="KW-0808">Transferase</keyword>
<gene>
    <name evidence="2" type="ORF">D9V29_12335</name>
</gene>
<dbReference type="SUPFAM" id="SSF53335">
    <property type="entry name" value="S-adenosyl-L-methionine-dependent methyltransferases"/>
    <property type="match status" value="1"/>
</dbReference>
<keyword evidence="3" id="KW-1185">Reference proteome</keyword>
<proteinExistence type="predicted"/>
<dbReference type="PRINTS" id="PR00507">
    <property type="entry name" value="N12N6MTFRASE"/>
</dbReference>
<protein>
    <submittedName>
        <fullName evidence="2">SAM-dependent DNA methyltransferase</fullName>
    </submittedName>
</protein>
<sequence length="373" mass="40641">MDAFYTPRAVAERVAAAMPEDFSGRVLDPAVGAGALLSAVQERFGTKVSLYGIDVDATVVRGLRRAQPGWVISQADLLQNKAKTASRAWRAAREEIAAVVLNPPFSYRGNGGDRIGYKEFSGRVAPAMRFLVEVLSDLEPSVGVYAILPDGAVDAERHQPLWEAIRRRYTVSRLERFKTTSFHGARVSTSLVRLMPGDSYDQPAVIRRDALEPSLDGCRCVEVIRGRVPVHSVRATVPTDPLPFLHTTNLRMRTPDMVASAALADEGPLIMISRVGRWSDPTLLDVGRAVLSDCLVALRPRSRTQLDSLQGSLREAKANFLSAYRGTGAQYLTLAAIQAQLEELGWHTHVVKASGSVEACCCGDSAARECERA</sequence>
<dbReference type="CDD" id="cd02440">
    <property type="entry name" value="AdoMet_MTases"/>
    <property type="match status" value="1"/>
</dbReference>
<feature type="domain" description="DNA methylase adenine-specific" evidence="1">
    <location>
        <begin position="4"/>
        <end position="108"/>
    </location>
</feature>
<dbReference type="InterPro" id="IPR003356">
    <property type="entry name" value="DNA_methylase_A-5"/>
</dbReference>
<accession>A0A3L6ZMB2</accession>
<dbReference type="InterPro" id="IPR029063">
    <property type="entry name" value="SAM-dependent_MTases_sf"/>
</dbReference>
<dbReference type="AlphaFoldDB" id="A0A3L6ZMB2"/>